<dbReference type="InterPro" id="IPR048395">
    <property type="entry name" value="Glyco_hydro_31_C"/>
</dbReference>
<comment type="caution">
    <text evidence="5">The sequence shown here is derived from an EMBL/GenBank/DDBJ whole genome shotgun (WGS) entry which is preliminary data.</text>
</comment>
<keyword evidence="2" id="KW-0378">Hydrolase</keyword>
<comment type="similarity">
    <text evidence="1 2">Belongs to the glycosyl hydrolase 31 family.</text>
</comment>
<evidence type="ECO:0000256" key="2">
    <source>
        <dbReference type="RuleBase" id="RU361185"/>
    </source>
</evidence>
<dbReference type="InterPro" id="IPR013780">
    <property type="entry name" value="Glyco_hydro_b"/>
</dbReference>
<dbReference type="PANTHER" id="PTHR22762:SF89">
    <property type="entry name" value="ALPHA-XYLOSIDASE"/>
    <property type="match status" value="1"/>
</dbReference>
<accession>A0ABQ2FB41</accession>
<evidence type="ECO:0000256" key="1">
    <source>
        <dbReference type="ARBA" id="ARBA00007806"/>
    </source>
</evidence>
<organism evidence="5 6">
    <name type="scientific">Ornithinimicrobium pekingense</name>
    <dbReference type="NCBI Taxonomy" id="384677"/>
    <lineage>
        <taxon>Bacteria</taxon>
        <taxon>Bacillati</taxon>
        <taxon>Actinomycetota</taxon>
        <taxon>Actinomycetes</taxon>
        <taxon>Micrococcales</taxon>
        <taxon>Ornithinimicrobiaceae</taxon>
        <taxon>Ornithinimicrobium</taxon>
    </lineage>
</organism>
<sequence>MRIVHESDRARVTVLSPHLVRYEWSPTGTFTDAATQVVVDRSFGDRPDVELTAEPWRDGVHVVTDGFELHYDGHEPTPSGLFLQVRGGVTTYHSTWRYGVPARAHRLLDGTARTLDNVDGRAPLEPGVVSRDGYAVLDDSASLVRTGPGVTQVAPREPGAVDLYVFAHGLDFRAALRDLHGLTGPVPLVPRYVLGNWWSRYHPYSEEEYLALLDRFAADRLPFSVAVLDMDWHLTDVDPVHGSGWTGYTWDPALFPDPQRFLDELHSRGLRVTLNDHPADGVRAFETAYPAMAEAMGIDPATGAAVAFDATSEEFLSAFFEHVAHPLERDGVDFWWIDWQQGRHTAVPGLDPLWVLNERHFAELASTGRRPVVFSRYAGPGSHRTPVGFSGDTVISWASLRFQPEFTASAANIGYGWWSHDIGGHWDGRKDVELAVRWVQLGVWSPVNRLHATASPFQGKEPWRFGTEAEQLMGDALRLRHRLVPYLATMNERSAVEGISLVEPVYHRHPQRDEAYEHRATYFFGADLLCAPVVEPRDARVGLARVDLWLPPGTWYDLQTGRRYRAGEHGRQVAAYRDLAHTVVLAPAGTVLPLVAEDEVANGVELPRSLEVRVFDGSDGEHVMVEDDDGPVGTRRVARTPLRLDRAAGTLTIGPAEGDVDVLPGTRTWTVVPVGVAVEPVRLADVPVGEPVVVQLHGEETVPPVLDDCFTVLDAAEVEHRTKDEVWRVLSRGAGRGPGSTSAALVGQLSTMRLDDALLGALVEVLTVDEA</sequence>
<evidence type="ECO:0000259" key="3">
    <source>
        <dbReference type="Pfam" id="PF01055"/>
    </source>
</evidence>
<dbReference type="Proteomes" id="UP000662111">
    <property type="component" value="Unassembled WGS sequence"/>
</dbReference>
<dbReference type="Pfam" id="PF01055">
    <property type="entry name" value="Glyco_hydro_31_2nd"/>
    <property type="match status" value="1"/>
</dbReference>
<proteinExistence type="inferred from homology"/>
<dbReference type="Gene3D" id="3.20.20.80">
    <property type="entry name" value="Glycosidases"/>
    <property type="match status" value="1"/>
</dbReference>
<keyword evidence="6" id="KW-1185">Reference proteome</keyword>
<evidence type="ECO:0000259" key="4">
    <source>
        <dbReference type="Pfam" id="PF21365"/>
    </source>
</evidence>
<gene>
    <name evidence="5" type="ORF">GCM10011509_26900</name>
</gene>
<dbReference type="SUPFAM" id="SSF51011">
    <property type="entry name" value="Glycosyl hydrolase domain"/>
    <property type="match status" value="1"/>
</dbReference>
<reference evidence="6" key="1">
    <citation type="journal article" date="2019" name="Int. J. Syst. Evol. Microbiol.">
        <title>The Global Catalogue of Microorganisms (GCM) 10K type strain sequencing project: providing services to taxonomists for standard genome sequencing and annotation.</title>
        <authorList>
            <consortium name="The Broad Institute Genomics Platform"/>
            <consortium name="The Broad Institute Genome Sequencing Center for Infectious Disease"/>
            <person name="Wu L."/>
            <person name="Ma J."/>
        </authorList>
    </citation>
    <scope>NUCLEOTIDE SEQUENCE [LARGE SCALE GENOMIC DNA]</scope>
    <source>
        <strain evidence="6">CGMCC 1.5362</strain>
    </source>
</reference>
<dbReference type="InterPro" id="IPR017853">
    <property type="entry name" value="GH"/>
</dbReference>
<dbReference type="Gene3D" id="2.60.40.1180">
    <property type="entry name" value="Golgi alpha-mannosidase II"/>
    <property type="match status" value="2"/>
</dbReference>
<dbReference type="PANTHER" id="PTHR22762">
    <property type="entry name" value="ALPHA-GLUCOSIDASE"/>
    <property type="match status" value="1"/>
</dbReference>
<evidence type="ECO:0000313" key="5">
    <source>
        <dbReference type="EMBL" id="GGK76937.1"/>
    </source>
</evidence>
<protein>
    <submittedName>
        <fullName evidence="5">Alpha-glucosidase</fullName>
    </submittedName>
</protein>
<dbReference type="EMBL" id="BMLB01000006">
    <property type="protein sequence ID" value="GGK76937.1"/>
    <property type="molecule type" value="Genomic_DNA"/>
</dbReference>
<feature type="domain" description="Glycosyl hydrolase family 31 C-terminal" evidence="4">
    <location>
        <begin position="498"/>
        <end position="591"/>
    </location>
</feature>
<dbReference type="Pfam" id="PF21365">
    <property type="entry name" value="Glyco_hydro_31_3rd"/>
    <property type="match status" value="1"/>
</dbReference>
<dbReference type="SUPFAM" id="SSF51445">
    <property type="entry name" value="(Trans)glycosidases"/>
    <property type="match status" value="1"/>
</dbReference>
<keyword evidence="2" id="KW-0326">Glycosidase</keyword>
<name>A0ABQ2FB41_9MICO</name>
<dbReference type="RefSeq" id="WP_022921960.1">
    <property type="nucleotide sequence ID" value="NZ_BMLB01000006.1"/>
</dbReference>
<evidence type="ECO:0000313" key="6">
    <source>
        <dbReference type="Proteomes" id="UP000662111"/>
    </source>
</evidence>
<dbReference type="InterPro" id="IPR000322">
    <property type="entry name" value="Glyco_hydro_31_TIM"/>
</dbReference>
<dbReference type="CDD" id="cd06595">
    <property type="entry name" value="GH31_u1"/>
    <property type="match status" value="1"/>
</dbReference>
<feature type="domain" description="Glycoside hydrolase family 31 TIM barrel" evidence="3">
    <location>
        <begin position="187"/>
        <end position="489"/>
    </location>
</feature>